<evidence type="ECO:0000313" key="10">
    <source>
        <dbReference type="EMBL" id="NMU30216.1"/>
    </source>
</evidence>
<organism evidence="10 11">
    <name type="scientific">Vibrio parahaemolyticus</name>
    <dbReference type="NCBI Taxonomy" id="670"/>
    <lineage>
        <taxon>Bacteria</taxon>
        <taxon>Pseudomonadati</taxon>
        <taxon>Pseudomonadota</taxon>
        <taxon>Gammaproteobacteria</taxon>
        <taxon>Vibrionales</taxon>
        <taxon>Vibrionaceae</taxon>
        <taxon>Vibrio</taxon>
    </lineage>
</organism>
<dbReference type="AlphaFoldDB" id="A0A7Y0SC58"/>
<dbReference type="InterPro" id="IPR003192">
    <property type="entry name" value="Porin_LamB"/>
</dbReference>
<dbReference type="EMBL" id="JABCLD010002373">
    <property type="protein sequence ID" value="NMU30216.1"/>
    <property type="molecule type" value="Genomic_DNA"/>
</dbReference>
<evidence type="ECO:0000256" key="7">
    <source>
        <dbReference type="ARBA" id="ARBA00023114"/>
    </source>
</evidence>
<evidence type="ECO:0000256" key="1">
    <source>
        <dbReference type="ARBA" id="ARBA00004571"/>
    </source>
</evidence>
<dbReference type="GO" id="GO:0009279">
    <property type="term" value="C:cell outer membrane"/>
    <property type="evidence" value="ECO:0007669"/>
    <property type="project" value="UniProtKB-SubCell"/>
</dbReference>
<dbReference type="SUPFAM" id="SSF56935">
    <property type="entry name" value="Porins"/>
    <property type="match status" value="1"/>
</dbReference>
<evidence type="ECO:0000256" key="5">
    <source>
        <dbReference type="ARBA" id="ARBA00022692"/>
    </source>
</evidence>
<dbReference type="GO" id="GO:0015288">
    <property type="term" value="F:porin activity"/>
    <property type="evidence" value="ECO:0007669"/>
    <property type="project" value="UniProtKB-KW"/>
</dbReference>
<comment type="caution">
    <text evidence="10">The sequence shown here is derived from an EMBL/GenBank/DDBJ whole genome shotgun (WGS) entry which is preliminary data.</text>
</comment>
<dbReference type="PANTHER" id="PTHR38762">
    <property type="entry name" value="CRYPTIC OUTER MEMBRANE PORIN BGLH-RELATED"/>
    <property type="match status" value="1"/>
</dbReference>
<dbReference type="GO" id="GO:0046930">
    <property type="term" value="C:pore complex"/>
    <property type="evidence" value="ECO:0007669"/>
    <property type="project" value="UniProtKB-KW"/>
</dbReference>
<proteinExistence type="inferred from homology"/>
<dbReference type="InterPro" id="IPR050286">
    <property type="entry name" value="G_neg_Bact_CarbUptk_Porin"/>
</dbReference>
<keyword evidence="4" id="KW-1134">Transmembrane beta strand</keyword>
<dbReference type="InterPro" id="IPR036998">
    <property type="entry name" value="Porin_LamB_sf"/>
</dbReference>
<dbReference type="Pfam" id="PF02264">
    <property type="entry name" value="LamB"/>
    <property type="match status" value="1"/>
</dbReference>
<dbReference type="GO" id="GO:0015144">
    <property type="term" value="F:carbohydrate transmembrane transporter activity"/>
    <property type="evidence" value="ECO:0007669"/>
    <property type="project" value="TreeGrafter"/>
</dbReference>
<evidence type="ECO:0000256" key="6">
    <source>
        <dbReference type="ARBA" id="ARBA00023065"/>
    </source>
</evidence>
<dbReference type="Gene3D" id="2.40.170.10">
    <property type="entry name" value="Porin, LamB type"/>
    <property type="match status" value="1"/>
</dbReference>
<evidence type="ECO:0000256" key="3">
    <source>
        <dbReference type="ARBA" id="ARBA00022448"/>
    </source>
</evidence>
<gene>
    <name evidence="10" type="ORF">HKB21_31895</name>
</gene>
<reference evidence="10 11" key="1">
    <citation type="submission" date="2020-04" db="EMBL/GenBank/DDBJ databases">
        <title>Whole-genome sequencing of Vibrio spp. from China reveals different genetic environments of blaCTX-M-14 among diverse lineages.</title>
        <authorList>
            <person name="Zheng Z."/>
            <person name="Ye L."/>
            <person name="Chen S."/>
        </authorList>
    </citation>
    <scope>NUCLEOTIDE SEQUENCE [LARGE SCALE GENOMIC DNA]</scope>
    <source>
        <strain evidence="10 11">Vb0574</strain>
    </source>
</reference>
<evidence type="ECO:0000313" key="11">
    <source>
        <dbReference type="Proteomes" id="UP000555836"/>
    </source>
</evidence>
<keyword evidence="7" id="KW-0626">Porin</keyword>
<keyword evidence="8" id="KW-0472">Membrane</keyword>
<sequence>STGESFFARPEIRFFATYLKDNEGDSFDNNKSNDTINYGVQIEAWW</sequence>
<keyword evidence="9" id="KW-0998">Cell outer membrane</keyword>
<dbReference type="Proteomes" id="UP000555836">
    <property type="component" value="Unassembled WGS sequence"/>
</dbReference>
<feature type="non-terminal residue" evidence="10">
    <location>
        <position position="1"/>
    </location>
</feature>
<evidence type="ECO:0000256" key="8">
    <source>
        <dbReference type="ARBA" id="ARBA00023136"/>
    </source>
</evidence>
<dbReference type="PANTHER" id="PTHR38762:SF1">
    <property type="entry name" value="CRYPTIC OUTER MEMBRANE PORIN BGLH-RELATED"/>
    <property type="match status" value="1"/>
</dbReference>
<evidence type="ECO:0000256" key="4">
    <source>
        <dbReference type="ARBA" id="ARBA00022452"/>
    </source>
</evidence>
<comment type="similarity">
    <text evidence="2">Belongs to the porin LamB (TC 1.B.3) family.</text>
</comment>
<protein>
    <submittedName>
        <fullName evidence="10">Maltoporin</fullName>
    </submittedName>
</protein>
<evidence type="ECO:0000256" key="9">
    <source>
        <dbReference type="ARBA" id="ARBA00023237"/>
    </source>
</evidence>
<keyword evidence="6" id="KW-0406">Ion transport</keyword>
<keyword evidence="5" id="KW-0812">Transmembrane</keyword>
<evidence type="ECO:0000256" key="2">
    <source>
        <dbReference type="ARBA" id="ARBA00007055"/>
    </source>
</evidence>
<accession>A0A7Y0SC58</accession>
<name>A0A7Y0SC58_VIBPH</name>
<dbReference type="GO" id="GO:0015774">
    <property type="term" value="P:polysaccharide transport"/>
    <property type="evidence" value="ECO:0007669"/>
    <property type="project" value="TreeGrafter"/>
</dbReference>
<dbReference type="GO" id="GO:0006811">
    <property type="term" value="P:monoatomic ion transport"/>
    <property type="evidence" value="ECO:0007669"/>
    <property type="project" value="UniProtKB-KW"/>
</dbReference>
<keyword evidence="3" id="KW-0813">Transport</keyword>
<comment type="subcellular location">
    <subcellularLocation>
        <location evidence="1">Cell outer membrane</location>
        <topology evidence="1">Multi-pass membrane protein</topology>
    </subcellularLocation>
</comment>